<dbReference type="AlphaFoldDB" id="A0A3M0S171"/>
<protein>
    <recommendedName>
        <fullName evidence="3">Acyltransferase</fullName>
    </recommendedName>
</protein>
<evidence type="ECO:0000313" key="1">
    <source>
        <dbReference type="EMBL" id="RMC92312.1"/>
    </source>
</evidence>
<dbReference type="PANTHER" id="PTHR23416">
    <property type="entry name" value="SIALIC ACID SYNTHASE-RELATED"/>
    <property type="match status" value="1"/>
</dbReference>
<dbReference type="PANTHER" id="PTHR23416:SF78">
    <property type="entry name" value="LIPOPOLYSACCHARIDE BIOSYNTHESIS O-ACETYL TRANSFERASE WBBJ-RELATED"/>
    <property type="match status" value="1"/>
</dbReference>
<proteinExistence type="predicted"/>
<organism evidence="1 2">
    <name type="scientific">Clostridium autoethanogenum</name>
    <dbReference type="NCBI Taxonomy" id="84023"/>
    <lineage>
        <taxon>Bacteria</taxon>
        <taxon>Bacillati</taxon>
        <taxon>Bacillota</taxon>
        <taxon>Clostridia</taxon>
        <taxon>Eubacteriales</taxon>
        <taxon>Clostridiaceae</taxon>
        <taxon>Clostridium</taxon>
    </lineage>
</organism>
<evidence type="ECO:0000313" key="2">
    <source>
        <dbReference type="Proteomes" id="UP000277999"/>
    </source>
</evidence>
<gene>
    <name evidence="1" type="ORF">D9O40_20515</name>
</gene>
<evidence type="ECO:0008006" key="3">
    <source>
        <dbReference type="Google" id="ProtNLM"/>
    </source>
</evidence>
<dbReference type="InterPro" id="IPR011004">
    <property type="entry name" value="Trimer_LpxA-like_sf"/>
</dbReference>
<name>A0A3M0S171_9CLOT</name>
<dbReference type="SUPFAM" id="SSF51161">
    <property type="entry name" value="Trimeric LpxA-like enzymes"/>
    <property type="match status" value="1"/>
</dbReference>
<comment type="caution">
    <text evidence="1">The sequence shown here is derived from an EMBL/GenBank/DDBJ whole genome shotgun (WGS) entry which is preliminary data.</text>
</comment>
<accession>A0A3M0S171</accession>
<reference evidence="1 2" key="1">
    <citation type="submission" date="2018-10" db="EMBL/GenBank/DDBJ databases">
        <title>Genome-centric metagenomics revealed C2 chemical producing, CO utilizing Clostridium with novel acetogenic gene cluster.</title>
        <authorList>
            <person name="Kang H."/>
            <person name="Park B."/>
            <person name="Choi I.G."/>
            <person name="Chang I.S."/>
        </authorList>
    </citation>
    <scope>NUCLEOTIDE SEQUENCE [LARGE SCALE GENOMIC DNA]</scope>
    <source>
        <strain evidence="1 2">H21-9</strain>
    </source>
</reference>
<dbReference type="Proteomes" id="UP000277999">
    <property type="component" value="Unassembled WGS sequence"/>
</dbReference>
<sequence length="177" mass="20076">MSVTSVLIKCIKWSLSFVRLLRIKLVYGRKVELHLFHGKPVYIGKNCSFKVIGEGKIIIHGAVYFDDYCTVLADNGRIVIENSTYFNTFSRLISKGEINIAQGCMFGSNVSIYDHDISLEVKEFGQKYSVKPVKIGEYVWCGINTVVTKNLKSNVLHVGNPVVYKKVSIPLMDRKHR</sequence>
<dbReference type="EMBL" id="RFAQ01000113">
    <property type="protein sequence ID" value="RMC92312.1"/>
    <property type="molecule type" value="Genomic_DNA"/>
</dbReference>
<dbReference type="Gene3D" id="2.160.10.10">
    <property type="entry name" value="Hexapeptide repeat proteins"/>
    <property type="match status" value="1"/>
</dbReference>
<dbReference type="InterPro" id="IPR051159">
    <property type="entry name" value="Hexapeptide_acetyltransf"/>
</dbReference>